<reference evidence="3 4" key="1">
    <citation type="submission" date="2018-02" db="EMBL/GenBank/DDBJ databases">
        <title>Comparative genomes isolates from brazilian mangrove.</title>
        <authorList>
            <person name="Araujo J.E."/>
            <person name="Taketani R.G."/>
            <person name="Silva M.C.P."/>
            <person name="Loureco M.V."/>
            <person name="Andreote F.D."/>
        </authorList>
    </citation>
    <scope>NUCLEOTIDE SEQUENCE [LARGE SCALE GENOMIC DNA]</scope>
    <source>
        <strain evidence="3 4">NAP PRIS-MGV</strain>
    </source>
</reference>
<feature type="repeat" description="TPR" evidence="1">
    <location>
        <begin position="406"/>
        <end position="439"/>
    </location>
</feature>
<proteinExistence type="predicted"/>
<feature type="repeat" description="TPR" evidence="1">
    <location>
        <begin position="141"/>
        <end position="174"/>
    </location>
</feature>
<dbReference type="Pfam" id="PF13432">
    <property type="entry name" value="TPR_16"/>
    <property type="match status" value="1"/>
</dbReference>
<protein>
    <recommendedName>
        <fullName evidence="5">Tetratricopeptide repeat protein</fullName>
    </recommendedName>
</protein>
<keyword evidence="2" id="KW-0175">Coiled coil</keyword>
<evidence type="ECO:0008006" key="5">
    <source>
        <dbReference type="Google" id="ProtNLM"/>
    </source>
</evidence>
<dbReference type="Gene3D" id="1.25.40.10">
    <property type="entry name" value="Tetratricopeptide repeat domain"/>
    <property type="match status" value="7"/>
</dbReference>
<dbReference type="EMBL" id="PUIB01000024">
    <property type="protein sequence ID" value="PQO28758.1"/>
    <property type="molecule type" value="Genomic_DNA"/>
</dbReference>
<dbReference type="SUPFAM" id="SSF48452">
    <property type="entry name" value="TPR-like"/>
    <property type="match status" value="3"/>
</dbReference>
<evidence type="ECO:0000256" key="2">
    <source>
        <dbReference type="SAM" id="Coils"/>
    </source>
</evidence>
<evidence type="ECO:0000313" key="4">
    <source>
        <dbReference type="Proteomes" id="UP000239388"/>
    </source>
</evidence>
<dbReference type="Pfam" id="PF13429">
    <property type="entry name" value="TPR_15"/>
    <property type="match status" value="1"/>
</dbReference>
<evidence type="ECO:0000256" key="1">
    <source>
        <dbReference type="PROSITE-ProRule" id="PRU00339"/>
    </source>
</evidence>
<dbReference type="SMART" id="SM00028">
    <property type="entry name" value="TPR"/>
    <property type="match status" value="10"/>
</dbReference>
<accession>A0A2S8F9B7</accession>
<name>A0A2S8F9B7_9BACT</name>
<dbReference type="Proteomes" id="UP000239388">
    <property type="component" value="Unassembled WGS sequence"/>
</dbReference>
<sequence>MSSKFPRLNYRFIALLLLASAIVIAGGYGLHTFQMTRHKEAFLREARRVRDEGRRADALALYRRYTLVAPTDVEALAEFGQVLKEVGSNDQAYLILSRAFALDHNRDALRRDLADLAIGLGRFTDASDLISGLIENHSDDPSLYERLAVCQSGLGEYQLACDSLSQAIKGDPKNRTLYLRLAALRYSAFNRYIEAKAALDEMVEADPQEPLAYVTRGHWILSAVVGAEAGQQGRVESASLESSRDYRLAQVQADVQKALELAPASVDANLLSAELALVNRDLVTASEFANRAKRITPGEAYPVRLLIRIASMNGDSEKAIELSREAVKKWPNDFQLQWMLANLLIDKRDVDQALPVVERIRELTPNAALAALLDARLLAIEGKWLESAKVIEQNRAQLMNWPAIASRADFHLGRCYQKLARPDQELNAYRRALAADPNSRDLRLAVANSLRDASKFEEAFEEYRVIVEDQASDSRNSEKSGIPFEAVVNYFRLLIREETMKSKSQSLDQVSKALDRLEERYPDLEFLPILRAEVLVSRGEMEQAAELVQTARKKAPGSFEYLSADAMLACQIEDWSAVDEILRDGKKQFGSDARYWMLAGKCAMLRYGTEAGPQLKAIAQDLELQDVENSSAVVSYLANLSFWIQDFKLTKELGQQVVEADSNQLAIRLLLLEVAFKEEDLKAVEPLLAQVEAIDGQHATWQYGEAVRLALASELDEGEKPNDKRILKVFSHLAEAEKLRPGWSRPITFEAHMLEKQGQEDMALSKYEDAIALGERDPVVLRRTTALLFKRGRFAEVDSLLAQLNDNGSRISADLLHVGAEAAMQLGNMGRALQLAQDLAGKSGKAEDHVWLAQLFMVLGNTDSAAAELTKAIEIAPSKPESWLGMVSIYARNKQRDLALEAIQEGTGKIDEAQRGVFQGQSYEILGDLGRAESSYRAAIIQRPEDMQARLSLINFYLRTRRSRDATQELQGLLKSEINDELRFWARRNLAVQLAMVGRAENVTQALQLLDENEKQFGTNRQDQIARASILATQPLDESKASAIKTLEQVGQASLSVDEQFLLAKLYATHEEYTKASRLLRGLVIRPSADAKYLRTYIAVLIKNKEESDAQLWLHKLESAFPAHVATVDLQTSILFLKQKYDQIPVLLGGWLDSDATSEEKGMRGRSIQIEWAANRLEQLAMSLEKENPDTANSFRAQAKELRLGLNEPDVKLERAKILVAQKQYGAALDLLKDLAGKVPARDFSRTLSYLVGQNPSVTILEDADRILDDAQKKYSHDLDILAVVGDVALLRGEFAKSREIFQEVLRESPDDVHVLNNCALAIAFEGGDSEEAIRLANKAVSLGGEAAPLLDTRGVVYLSAGDAPQAMADLKQAIAENPLPEYFFHLALAQKQAGLTAEYKTSLDVVKSYRFSELSLHACEKAAYEALISAN</sequence>
<dbReference type="Pfam" id="PF14559">
    <property type="entry name" value="TPR_19"/>
    <property type="match status" value="2"/>
</dbReference>
<organism evidence="3 4">
    <name type="scientific">Blastopirellula marina</name>
    <dbReference type="NCBI Taxonomy" id="124"/>
    <lineage>
        <taxon>Bacteria</taxon>
        <taxon>Pseudomonadati</taxon>
        <taxon>Planctomycetota</taxon>
        <taxon>Planctomycetia</taxon>
        <taxon>Pirellulales</taxon>
        <taxon>Pirellulaceae</taxon>
        <taxon>Blastopirellula</taxon>
    </lineage>
</organism>
<dbReference type="PANTHER" id="PTHR12558">
    <property type="entry name" value="CELL DIVISION CYCLE 16,23,27"/>
    <property type="match status" value="1"/>
</dbReference>
<dbReference type="SUPFAM" id="SSF81901">
    <property type="entry name" value="HCP-like"/>
    <property type="match status" value="1"/>
</dbReference>
<dbReference type="PROSITE" id="PS50005">
    <property type="entry name" value="TPR"/>
    <property type="match status" value="4"/>
</dbReference>
<feature type="repeat" description="TPR" evidence="1">
    <location>
        <begin position="846"/>
        <end position="879"/>
    </location>
</feature>
<dbReference type="PANTHER" id="PTHR12558:SF13">
    <property type="entry name" value="CELL DIVISION CYCLE PROTEIN 27 HOMOLOG"/>
    <property type="match status" value="1"/>
</dbReference>
<dbReference type="Pfam" id="PF13181">
    <property type="entry name" value="TPR_8"/>
    <property type="match status" value="1"/>
</dbReference>
<feature type="repeat" description="TPR" evidence="1">
    <location>
        <begin position="1279"/>
        <end position="1312"/>
    </location>
</feature>
<dbReference type="InterPro" id="IPR011990">
    <property type="entry name" value="TPR-like_helical_dom_sf"/>
</dbReference>
<evidence type="ECO:0000313" key="3">
    <source>
        <dbReference type="EMBL" id="PQO28758.1"/>
    </source>
</evidence>
<feature type="coiled-coil region" evidence="2">
    <location>
        <begin position="500"/>
        <end position="527"/>
    </location>
</feature>
<keyword evidence="1" id="KW-0802">TPR repeat</keyword>
<comment type="caution">
    <text evidence="3">The sequence shown here is derived from an EMBL/GenBank/DDBJ whole genome shotgun (WGS) entry which is preliminary data.</text>
</comment>
<dbReference type="InterPro" id="IPR019734">
    <property type="entry name" value="TPR_rpt"/>
</dbReference>
<gene>
    <name evidence="3" type="ORF">C5Y98_23545</name>
</gene>